<dbReference type="AlphaFoldDB" id="I4D817"/>
<name>I4D817_DESAJ</name>
<feature type="coiled-coil region" evidence="1">
    <location>
        <begin position="222"/>
        <end position="249"/>
    </location>
</feature>
<dbReference type="RefSeq" id="WP_014827934.1">
    <property type="nucleotide sequence ID" value="NC_018068.1"/>
</dbReference>
<dbReference type="KEGG" id="dai:Desaci_3033"/>
<dbReference type="STRING" id="646529.Desaci_3033"/>
<dbReference type="EMBL" id="CP003639">
    <property type="protein sequence ID" value="AFM41941.1"/>
    <property type="molecule type" value="Genomic_DNA"/>
</dbReference>
<organism evidence="2 3">
    <name type="scientific">Desulfosporosinus acidiphilus (strain DSM 22704 / JCM 16185 / SJ4)</name>
    <dbReference type="NCBI Taxonomy" id="646529"/>
    <lineage>
        <taxon>Bacteria</taxon>
        <taxon>Bacillati</taxon>
        <taxon>Bacillota</taxon>
        <taxon>Clostridia</taxon>
        <taxon>Eubacteriales</taxon>
        <taxon>Desulfitobacteriaceae</taxon>
        <taxon>Desulfosporosinus</taxon>
    </lineage>
</organism>
<evidence type="ECO:0000313" key="3">
    <source>
        <dbReference type="Proteomes" id="UP000002892"/>
    </source>
</evidence>
<accession>I4D817</accession>
<protein>
    <submittedName>
        <fullName evidence="2">Uncharacterized protein</fullName>
    </submittedName>
</protein>
<feature type="coiled-coil region" evidence="1">
    <location>
        <begin position="14"/>
        <end position="73"/>
    </location>
</feature>
<feature type="coiled-coil region" evidence="1">
    <location>
        <begin position="145"/>
        <end position="179"/>
    </location>
</feature>
<gene>
    <name evidence="2" type="ordered locus">Desaci_3033</name>
</gene>
<evidence type="ECO:0000313" key="2">
    <source>
        <dbReference type="EMBL" id="AFM41941.1"/>
    </source>
</evidence>
<dbReference type="Proteomes" id="UP000002892">
    <property type="component" value="Chromosome"/>
</dbReference>
<proteinExistence type="predicted"/>
<sequence length="297" mass="33951">MAKKIDNLLSIPEYVNAKNELSQLEAETSKIKSMITDNTKFIIEASGRLEAELEEARKNLISSRAQLVSEEMRGNSTVETSQKVRIATDEVERIESTLQAISHCGGVTIIKIKDKIRKLKLHKFEAECKRTAYRGIVPHRDLIREDEKAIKLSEIEKEINQLSDEISSNENILNKLKSNKERFGALLSADAATQEEARRCLQIAVNTVNTLDRLRSEVIEKRRIKKKEIDQIKAERDALELAIVDMDSDYTFNILWSSDVFHVLWPELFSNAHPHDMGNIRNLAKIKFRNVVRKGLA</sequence>
<keyword evidence="3" id="KW-1185">Reference proteome</keyword>
<evidence type="ECO:0000256" key="1">
    <source>
        <dbReference type="SAM" id="Coils"/>
    </source>
</evidence>
<dbReference type="HOGENOM" id="CLU_936036_0_0_9"/>
<reference evidence="2 3" key="1">
    <citation type="journal article" date="2012" name="J. Bacteriol.">
        <title>Complete genome sequences of Desulfosporosinus orientis DSM765T, Desulfosporosinus youngiae DSM17734T, Desulfosporosinus meridiei DSM13257T, and Desulfosporosinus acidiphilus DSM22704T.</title>
        <authorList>
            <person name="Pester M."/>
            <person name="Brambilla E."/>
            <person name="Alazard D."/>
            <person name="Rattei T."/>
            <person name="Weinmaier T."/>
            <person name="Han J."/>
            <person name="Lucas S."/>
            <person name="Lapidus A."/>
            <person name="Cheng J.F."/>
            <person name="Goodwin L."/>
            <person name="Pitluck S."/>
            <person name="Peters L."/>
            <person name="Ovchinnikova G."/>
            <person name="Teshima H."/>
            <person name="Detter J.C."/>
            <person name="Han C.S."/>
            <person name="Tapia R."/>
            <person name="Land M.L."/>
            <person name="Hauser L."/>
            <person name="Kyrpides N.C."/>
            <person name="Ivanova N.N."/>
            <person name="Pagani I."/>
            <person name="Huntmann M."/>
            <person name="Wei C.L."/>
            <person name="Davenport K.W."/>
            <person name="Daligault H."/>
            <person name="Chain P.S."/>
            <person name="Chen A."/>
            <person name="Mavromatis K."/>
            <person name="Markowitz V."/>
            <person name="Szeto E."/>
            <person name="Mikhailova N."/>
            <person name="Pati A."/>
            <person name="Wagner M."/>
            <person name="Woyke T."/>
            <person name="Ollivier B."/>
            <person name="Klenk H.P."/>
            <person name="Spring S."/>
            <person name="Loy A."/>
        </authorList>
    </citation>
    <scope>NUCLEOTIDE SEQUENCE [LARGE SCALE GENOMIC DNA]</scope>
    <source>
        <strain evidence="3">DSM 22704 / JCM 16185 / SJ4</strain>
    </source>
</reference>
<keyword evidence="1" id="KW-0175">Coiled coil</keyword>